<feature type="region of interest" description="Disordered" evidence="1">
    <location>
        <begin position="273"/>
        <end position="413"/>
    </location>
</feature>
<feature type="compositionally biased region" description="Polar residues" evidence="1">
    <location>
        <begin position="273"/>
        <end position="301"/>
    </location>
</feature>
<evidence type="ECO:0000256" key="2">
    <source>
        <dbReference type="SAM" id="SignalP"/>
    </source>
</evidence>
<sequence length="413" mass="39750">MKNVAKLLALSAFLSSAPALAETPKWKISESSGTVNILRAGVSKIAITGGQLRPGDVVSTGRKSRAVLVRGQEYVVVSPGSRIRISEPQKSGGLFQFFNEVGNVLFRIDKKATPHFGVKTPYLAAVVKGTTFSVTVSETGTAVQVTEGAVQVSTNDGGAQHLLSPGMIGMVTQDQQFRLTITGTASKVIDSPNAPAGMKTGESDPVGDDPASEPSSEVVEIVDIAASGTEGVISSPVTDQPVSFSELTGGLVSDQPKENASVRLAMLDTGLTGSIPGNTGGANSDTPSQGILNGSNPGNETAATASGGNPPAGGGSGGNANGGGSASAGGNGNNKGSGNANGGGTANAGGGASNGGGNGNGGGSPAAGANGANGNGPANGGGNGAGNNGNGNGNGGSNGGGNGNGNNGNANGA</sequence>
<accession>A0A1N6DGC9</accession>
<dbReference type="InterPro" id="IPR006860">
    <property type="entry name" value="FecR"/>
</dbReference>
<dbReference type="Gene3D" id="2.60.120.1440">
    <property type="match status" value="1"/>
</dbReference>
<evidence type="ECO:0000313" key="4">
    <source>
        <dbReference type="EMBL" id="SIN69852.1"/>
    </source>
</evidence>
<proteinExistence type="predicted"/>
<feature type="domain" description="FecR protein" evidence="3">
    <location>
        <begin position="56"/>
        <end position="151"/>
    </location>
</feature>
<evidence type="ECO:0000313" key="5">
    <source>
        <dbReference type="Proteomes" id="UP000185192"/>
    </source>
</evidence>
<organism evidence="4 5">
    <name type="scientific">Parasphingorhabdus marina DSM 22363</name>
    <dbReference type="NCBI Taxonomy" id="1123272"/>
    <lineage>
        <taxon>Bacteria</taxon>
        <taxon>Pseudomonadati</taxon>
        <taxon>Pseudomonadota</taxon>
        <taxon>Alphaproteobacteria</taxon>
        <taxon>Sphingomonadales</taxon>
        <taxon>Sphingomonadaceae</taxon>
        <taxon>Parasphingorhabdus</taxon>
    </lineage>
</organism>
<dbReference type="Proteomes" id="UP000185192">
    <property type="component" value="Unassembled WGS sequence"/>
</dbReference>
<feature type="compositionally biased region" description="Gly residues" evidence="1">
    <location>
        <begin position="310"/>
        <end position="406"/>
    </location>
</feature>
<dbReference type="STRING" id="1123272.SAMN02745824_1901"/>
<dbReference type="PANTHER" id="PTHR38731:SF3">
    <property type="entry name" value="BLL6125 PROTEIN"/>
    <property type="match status" value="1"/>
</dbReference>
<feature type="signal peptide" evidence="2">
    <location>
        <begin position="1"/>
        <end position="21"/>
    </location>
</feature>
<dbReference type="PANTHER" id="PTHR38731">
    <property type="entry name" value="LIPL45-RELATED LIPOPROTEIN-RELATED"/>
    <property type="match status" value="1"/>
</dbReference>
<name>A0A1N6DGC9_9SPHN</name>
<gene>
    <name evidence="4" type="ORF">SAMN02745824_1901</name>
</gene>
<evidence type="ECO:0000259" key="3">
    <source>
        <dbReference type="Pfam" id="PF04773"/>
    </source>
</evidence>
<keyword evidence="5" id="KW-1185">Reference proteome</keyword>
<dbReference type="OrthoDB" id="7210929at2"/>
<dbReference type="Pfam" id="PF04773">
    <property type="entry name" value="FecR"/>
    <property type="match status" value="1"/>
</dbReference>
<reference evidence="5" key="1">
    <citation type="submission" date="2016-11" db="EMBL/GenBank/DDBJ databases">
        <authorList>
            <person name="Varghese N."/>
            <person name="Submissions S."/>
        </authorList>
    </citation>
    <scope>NUCLEOTIDE SEQUENCE [LARGE SCALE GENOMIC DNA]</scope>
    <source>
        <strain evidence="5">DSM 22363</strain>
    </source>
</reference>
<dbReference type="EMBL" id="FSQW01000001">
    <property type="protein sequence ID" value="SIN69852.1"/>
    <property type="molecule type" value="Genomic_DNA"/>
</dbReference>
<feature type="chain" id="PRO_5009935460" evidence="2">
    <location>
        <begin position="22"/>
        <end position="413"/>
    </location>
</feature>
<evidence type="ECO:0000256" key="1">
    <source>
        <dbReference type="SAM" id="MobiDB-lite"/>
    </source>
</evidence>
<keyword evidence="2" id="KW-0732">Signal</keyword>
<protein>
    <submittedName>
        <fullName evidence="4">FecR family protein</fullName>
    </submittedName>
</protein>
<dbReference type="RefSeq" id="WP_074204753.1">
    <property type="nucleotide sequence ID" value="NZ_FSQW01000001.1"/>
</dbReference>
<feature type="non-terminal residue" evidence="4">
    <location>
        <position position="413"/>
    </location>
</feature>
<feature type="region of interest" description="Disordered" evidence="1">
    <location>
        <begin position="188"/>
        <end position="216"/>
    </location>
</feature>
<dbReference type="AlphaFoldDB" id="A0A1N6DGC9"/>